<dbReference type="GO" id="GO:0005839">
    <property type="term" value="C:proteasome core complex"/>
    <property type="evidence" value="ECO:0007669"/>
    <property type="project" value="InterPro"/>
</dbReference>
<feature type="active site" evidence="10">
    <location>
        <position position="22"/>
    </location>
</feature>
<evidence type="ECO:0000256" key="2">
    <source>
        <dbReference type="ARBA" id="ARBA00006053"/>
    </source>
</evidence>
<dbReference type="GO" id="GO:0009376">
    <property type="term" value="C:HslUV protease complex"/>
    <property type="evidence" value="ECO:0007669"/>
    <property type="project" value="UniProtKB-UniRule"/>
</dbReference>
<dbReference type="Proteomes" id="UP000001933">
    <property type="component" value="Chromosome"/>
</dbReference>
<dbReference type="InterPro" id="IPR022281">
    <property type="entry name" value="ATP-dep_Prtase_HsIV_su"/>
</dbReference>
<evidence type="ECO:0000256" key="6">
    <source>
        <dbReference type="ARBA" id="ARBA00022698"/>
    </source>
</evidence>
<keyword evidence="7 10" id="KW-0479">Metal-binding</keyword>
<comment type="similarity">
    <text evidence="2 10">Belongs to the peptidase T1B family. HslV subfamily.</text>
</comment>
<dbReference type="GO" id="GO:0051603">
    <property type="term" value="P:proteolysis involved in protein catabolic process"/>
    <property type="evidence" value="ECO:0007669"/>
    <property type="project" value="InterPro"/>
</dbReference>
<evidence type="ECO:0000256" key="8">
    <source>
        <dbReference type="ARBA" id="ARBA00022801"/>
    </source>
</evidence>
<dbReference type="HOGENOM" id="CLU_093872_1_0_7"/>
<organism evidence="12 13">
    <name type="scientific">Syntrophus aciditrophicus (strain SB)</name>
    <dbReference type="NCBI Taxonomy" id="56780"/>
    <lineage>
        <taxon>Bacteria</taxon>
        <taxon>Pseudomonadati</taxon>
        <taxon>Thermodesulfobacteriota</taxon>
        <taxon>Syntrophia</taxon>
        <taxon>Syntrophales</taxon>
        <taxon>Syntrophaceae</taxon>
        <taxon>Syntrophus</taxon>
    </lineage>
</organism>
<dbReference type="PANTHER" id="PTHR32194:SF0">
    <property type="entry name" value="ATP-DEPENDENT PROTEASE SUBUNIT HSLV"/>
    <property type="match status" value="1"/>
</dbReference>
<dbReference type="EC" id="3.4.25.2" evidence="10"/>
<comment type="activity regulation">
    <text evidence="10">Allosterically activated by HslU binding.</text>
</comment>
<proteinExistence type="inferred from homology"/>
<gene>
    <name evidence="10" type="primary">hslV</name>
    <name evidence="12" type="ORF">SYN_02152</name>
</gene>
<evidence type="ECO:0000256" key="1">
    <source>
        <dbReference type="ARBA" id="ARBA00004496"/>
    </source>
</evidence>
<keyword evidence="3 10" id="KW-0963">Cytoplasm</keyword>
<dbReference type="PANTHER" id="PTHR32194">
    <property type="entry name" value="METALLOPROTEASE TLDD"/>
    <property type="match status" value="1"/>
</dbReference>
<dbReference type="InterPro" id="IPR023333">
    <property type="entry name" value="Proteasome_suB-type"/>
</dbReference>
<feature type="binding site" evidence="10">
    <location>
        <position position="177"/>
    </location>
    <ligand>
        <name>Na(+)</name>
        <dbReference type="ChEBI" id="CHEBI:29101"/>
    </ligand>
</feature>
<keyword evidence="5 10" id="KW-0645">Protease</keyword>
<sequence length="212" mass="23605">MTGLIQRPGEVTERKMQKMRGTTIVAVKHKGKVTVAGDGQVTLDVTVMKHGARKVRRLYHDEVIVGFAGTTADAFTLFDRFDSKLEQYNGNLLRAAVELTKDWRTDRILRHLEALMIAVSRDHFLMISGNGDVIESDDDVMAIGSGGPYALAAARAMIRYSDLPATEIAREAVQIASEICIYTNDNITVEELDTEQESEPVEKKTRRIKPRG</sequence>
<evidence type="ECO:0000256" key="9">
    <source>
        <dbReference type="ARBA" id="ARBA00023053"/>
    </source>
</evidence>
<evidence type="ECO:0000256" key="7">
    <source>
        <dbReference type="ARBA" id="ARBA00022723"/>
    </source>
</evidence>
<dbReference type="NCBIfam" id="TIGR03692">
    <property type="entry name" value="ATP_dep_HslV"/>
    <property type="match status" value="1"/>
</dbReference>
<dbReference type="GO" id="GO:0004298">
    <property type="term" value="F:threonine-type endopeptidase activity"/>
    <property type="evidence" value="ECO:0007669"/>
    <property type="project" value="UniProtKB-KW"/>
</dbReference>
<dbReference type="eggNOG" id="COG5405">
    <property type="taxonomic scope" value="Bacteria"/>
</dbReference>
<keyword evidence="6 10" id="KW-0888">Threonine protease</keyword>
<feature type="binding site" evidence="10">
    <location>
        <position position="180"/>
    </location>
    <ligand>
        <name>Na(+)</name>
        <dbReference type="ChEBI" id="CHEBI:29101"/>
    </ligand>
</feature>
<evidence type="ECO:0000256" key="3">
    <source>
        <dbReference type="ARBA" id="ARBA00022490"/>
    </source>
</evidence>
<dbReference type="CDD" id="cd01913">
    <property type="entry name" value="protease_HslV"/>
    <property type="match status" value="1"/>
</dbReference>
<accession>Q2LT91</accession>
<dbReference type="Gene3D" id="3.60.20.10">
    <property type="entry name" value="Glutamine Phosphoribosylpyrophosphate, subunit 1, domain 1"/>
    <property type="match status" value="1"/>
</dbReference>
<dbReference type="GO" id="GO:0046872">
    <property type="term" value="F:metal ion binding"/>
    <property type="evidence" value="ECO:0007669"/>
    <property type="project" value="UniProtKB-KW"/>
</dbReference>
<comment type="subunit">
    <text evidence="10">A double ring-shaped homohexamer of HslV is capped on each side by a ring-shaped HslU homohexamer. The assembly of the HslU/HslV complex is dependent on binding of ATP.</text>
</comment>
<dbReference type="KEGG" id="sat:SYN_02152"/>
<keyword evidence="9 10" id="KW-0915">Sodium</keyword>
<feature type="binding site" evidence="10">
    <location>
        <position position="183"/>
    </location>
    <ligand>
        <name>Na(+)</name>
        <dbReference type="ChEBI" id="CHEBI:29101"/>
    </ligand>
</feature>
<dbReference type="PROSITE" id="PS51476">
    <property type="entry name" value="PROTEASOME_BETA_2"/>
    <property type="match status" value="1"/>
</dbReference>
<comment type="catalytic activity">
    <reaction evidence="10">
        <text>ATP-dependent cleavage of peptide bonds with broad specificity.</text>
        <dbReference type="EC" id="3.4.25.2"/>
    </reaction>
</comment>
<comment type="function">
    <text evidence="10">Protease subunit of a proteasome-like degradation complex believed to be a general protein degrading machinery.</text>
</comment>
<name>Q2LT91_SYNAS</name>
<evidence type="ECO:0000256" key="5">
    <source>
        <dbReference type="ARBA" id="ARBA00022670"/>
    </source>
</evidence>
<dbReference type="InParanoid" id="Q2LT91"/>
<comment type="subcellular location">
    <subcellularLocation>
        <location evidence="1 10">Cytoplasm</location>
    </subcellularLocation>
</comment>
<evidence type="ECO:0000313" key="12">
    <source>
        <dbReference type="EMBL" id="ABC77303.1"/>
    </source>
</evidence>
<protein>
    <recommendedName>
        <fullName evidence="10">ATP-dependent protease subunit HslV</fullName>
        <ecNumber evidence="10">3.4.25.2</ecNumber>
    </recommendedName>
</protein>
<dbReference type="NCBIfam" id="NF003964">
    <property type="entry name" value="PRK05456.1"/>
    <property type="match status" value="1"/>
</dbReference>
<dbReference type="Pfam" id="PF00227">
    <property type="entry name" value="Proteasome"/>
    <property type="match status" value="1"/>
</dbReference>
<dbReference type="HAMAP" id="MF_00248">
    <property type="entry name" value="HslV"/>
    <property type="match status" value="1"/>
</dbReference>
<dbReference type="AlphaFoldDB" id="Q2LT91"/>
<dbReference type="InterPro" id="IPR029055">
    <property type="entry name" value="Ntn_hydrolases_N"/>
</dbReference>
<evidence type="ECO:0000256" key="11">
    <source>
        <dbReference type="SAM" id="MobiDB-lite"/>
    </source>
</evidence>
<keyword evidence="8 10" id="KW-0378">Hydrolase</keyword>
<keyword evidence="13" id="KW-1185">Reference proteome</keyword>
<dbReference type="STRING" id="56780.SYN_02152"/>
<feature type="region of interest" description="Disordered" evidence="11">
    <location>
        <begin position="192"/>
        <end position="212"/>
    </location>
</feature>
<dbReference type="InterPro" id="IPR001353">
    <property type="entry name" value="Proteasome_sua/b"/>
</dbReference>
<dbReference type="SUPFAM" id="SSF56235">
    <property type="entry name" value="N-terminal nucleophile aminohydrolases (Ntn hydrolases)"/>
    <property type="match status" value="1"/>
</dbReference>
<evidence type="ECO:0000256" key="4">
    <source>
        <dbReference type="ARBA" id="ARBA00022533"/>
    </source>
</evidence>
<reference evidence="12 13" key="1">
    <citation type="journal article" date="2007" name="Proc. Natl. Acad. Sci. U.S.A.">
        <title>The genome of Syntrophus aciditrophicus: life at the thermodynamic limit of microbial growth.</title>
        <authorList>
            <person name="McInerney M.J."/>
            <person name="Rohlin L."/>
            <person name="Mouttaki H."/>
            <person name="Kim U."/>
            <person name="Krupp R.S."/>
            <person name="Rios-Hernandez L."/>
            <person name="Sieber J."/>
            <person name="Struchtemeyer C.G."/>
            <person name="Bhattacharyya A."/>
            <person name="Campbell J.W."/>
            <person name="Gunsalus R.P."/>
        </authorList>
    </citation>
    <scope>NUCLEOTIDE SEQUENCE [LARGE SCALE GENOMIC DNA]</scope>
    <source>
        <strain evidence="12 13">SB</strain>
    </source>
</reference>
<dbReference type="EMBL" id="CP000252">
    <property type="protein sequence ID" value="ABC77303.1"/>
    <property type="molecule type" value="Genomic_DNA"/>
</dbReference>
<evidence type="ECO:0000256" key="10">
    <source>
        <dbReference type="HAMAP-Rule" id="MF_00248"/>
    </source>
</evidence>
<dbReference type="FunCoup" id="Q2LT91">
    <property type="interactions" value="346"/>
</dbReference>
<evidence type="ECO:0000313" key="13">
    <source>
        <dbReference type="Proteomes" id="UP000001933"/>
    </source>
</evidence>
<keyword evidence="4 10" id="KW-0021">Allosteric enzyme</keyword>
<dbReference type="PIRSF" id="PIRSF039093">
    <property type="entry name" value="HslV"/>
    <property type="match status" value="1"/>
</dbReference>